<dbReference type="Gene3D" id="3.30.160.20">
    <property type="match status" value="1"/>
</dbReference>
<evidence type="ECO:0000256" key="7">
    <source>
        <dbReference type="SAM" id="Coils"/>
    </source>
</evidence>
<evidence type="ECO:0000256" key="5">
    <source>
        <dbReference type="ARBA" id="ARBA00022917"/>
    </source>
</evidence>
<comment type="function">
    <text evidence="1 6">Peptide chain release factor 2 directs the termination of translation in response to the peptide chain termination codons UGA and UAA.</text>
</comment>
<dbReference type="InterPro" id="IPR000352">
    <property type="entry name" value="Pep_chain_release_fac_I"/>
</dbReference>
<dbReference type="PROSITE" id="PS00745">
    <property type="entry name" value="RF_PROK_I"/>
    <property type="match status" value="1"/>
</dbReference>
<evidence type="ECO:0000313" key="9">
    <source>
        <dbReference type="EMBL" id="MEL3958708.1"/>
    </source>
</evidence>
<proteinExistence type="inferred from homology"/>
<dbReference type="HAMAP" id="MF_00094">
    <property type="entry name" value="Rel_fac_2"/>
    <property type="match status" value="1"/>
</dbReference>
<dbReference type="PANTHER" id="PTHR43116:SF3">
    <property type="entry name" value="CLASS I PEPTIDE CHAIN RELEASE FACTOR"/>
    <property type="match status" value="1"/>
</dbReference>
<evidence type="ECO:0000256" key="2">
    <source>
        <dbReference type="ARBA" id="ARBA00010835"/>
    </source>
</evidence>
<keyword evidence="5 6" id="KW-0648">Protein biosynthesis</keyword>
<dbReference type="Gene3D" id="3.30.70.1660">
    <property type="match status" value="1"/>
</dbReference>
<comment type="caution">
    <text evidence="9">The sequence shown here is derived from an EMBL/GenBank/DDBJ whole genome shotgun (WGS) entry which is preliminary data.</text>
</comment>
<dbReference type="InterPro" id="IPR005139">
    <property type="entry name" value="PCRF"/>
</dbReference>
<feature type="coiled-coil region" evidence="7">
    <location>
        <begin position="59"/>
        <end position="115"/>
    </location>
</feature>
<evidence type="ECO:0000313" key="10">
    <source>
        <dbReference type="Proteomes" id="UP001459714"/>
    </source>
</evidence>
<organism evidence="9 10">
    <name type="scientific">Caldifermentibacillus hisashii</name>
    <dbReference type="NCBI Taxonomy" id="996558"/>
    <lineage>
        <taxon>Bacteria</taxon>
        <taxon>Bacillati</taxon>
        <taxon>Bacillota</taxon>
        <taxon>Bacilli</taxon>
        <taxon>Bacillales</taxon>
        <taxon>Bacillaceae</taxon>
        <taxon>Caldifermentibacillus</taxon>
    </lineage>
</organism>
<feature type="domain" description="Prokaryotic-type class I peptide chain release factors" evidence="8">
    <location>
        <begin position="244"/>
        <end position="260"/>
    </location>
</feature>
<dbReference type="Pfam" id="PF03462">
    <property type="entry name" value="PCRF"/>
    <property type="match status" value="1"/>
</dbReference>
<dbReference type="RefSeq" id="WP_342020618.1">
    <property type="nucleotide sequence ID" value="NZ_CP163266.1"/>
</dbReference>
<dbReference type="InterPro" id="IPR045853">
    <property type="entry name" value="Pep_chain_release_fac_I_sf"/>
</dbReference>
<reference evidence="9 10" key="1">
    <citation type="submission" date="2024-03" db="EMBL/GenBank/DDBJ databases">
        <title>Bacilli Hybrid Assemblies.</title>
        <authorList>
            <person name="Kovac J."/>
        </authorList>
    </citation>
    <scope>NUCLEOTIDE SEQUENCE [LARGE SCALE GENOMIC DNA]</scope>
    <source>
        <strain evidence="9 10">FSL M8-0022</strain>
    </source>
</reference>
<comment type="similarity">
    <text evidence="2 6">Belongs to the prokaryotic/mitochondrial release factor family.</text>
</comment>
<evidence type="ECO:0000259" key="8">
    <source>
        <dbReference type="PROSITE" id="PS00745"/>
    </source>
</evidence>
<dbReference type="SUPFAM" id="SSF75620">
    <property type="entry name" value="Release factor"/>
    <property type="match status" value="1"/>
</dbReference>
<dbReference type="Pfam" id="PF00472">
    <property type="entry name" value="RF-1"/>
    <property type="match status" value="1"/>
</dbReference>
<gene>
    <name evidence="6 9" type="primary">prfB</name>
    <name evidence="9" type="ORF">NST17_16230</name>
</gene>
<keyword evidence="7" id="KW-0175">Coiled coil</keyword>
<comment type="PTM">
    <text evidence="6">Methylated by PrmC. Methylation increases the termination efficiency of RF2.</text>
</comment>
<keyword evidence="6" id="KW-0963">Cytoplasm</keyword>
<evidence type="ECO:0000256" key="3">
    <source>
        <dbReference type="ARBA" id="ARBA00019192"/>
    </source>
</evidence>
<keyword evidence="4 6" id="KW-0488">Methylation</keyword>
<dbReference type="Gene3D" id="1.20.58.410">
    <property type="entry name" value="Release factor"/>
    <property type="match status" value="1"/>
</dbReference>
<evidence type="ECO:0000256" key="4">
    <source>
        <dbReference type="ARBA" id="ARBA00022481"/>
    </source>
</evidence>
<accession>A0ABU9K0Q9</accession>
<evidence type="ECO:0000256" key="1">
    <source>
        <dbReference type="ARBA" id="ARBA00002613"/>
    </source>
</evidence>
<evidence type="ECO:0000256" key="6">
    <source>
        <dbReference type="HAMAP-Rule" id="MF_00094"/>
    </source>
</evidence>
<dbReference type="PANTHER" id="PTHR43116">
    <property type="entry name" value="PEPTIDE CHAIN RELEASE FACTOR 2"/>
    <property type="match status" value="1"/>
</dbReference>
<dbReference type="Proteomes" id="UP001459714">
    <property type="component" value="Unassembled WGS sequence"/>
</dbReference>
<name>A0ABU9K0Q9_9BACI</name>
<dbReference type="InterPro" id="IPR004374">
    <property type="entry name" value="PrfB"/>
</dbReference>
<comment type="subcellular location">
    <subcellularLocation>
        <location evidence="6">Cytoplasm</location>
    </subcellularLocation>
</comment>
<sequence>MELAEIRNELEKSATRLAEFRGSLDLENKEARIAELDEVMSMPDFWNDQEKAQAIINEANALKDQVNEFHDLNETYENLEVAFELVKEEPDPELQADLEKELLEFIERMNQFELELLLNGPYDKNNAILELHPGAGGTESQDWCSMLLRMYTRWAEQKGFKVEVLDYLPGDEAGVKSVTLSIKGHNAYGYLKAEKGVHRLVRISPFDAAGRRHTSFVSCEVMPEIDDSIEIDIRPEDLRVDTYRASGAGGQHINKTSSAVRITHIPTGIVVASQAQRSQIQNRETAMNMLRAKLYQKQVEEQEKKLAEIRGEQKEIGWGSQIRSYVFHPYSMVKDHRTNTETGNVQAVMDGEIDQFIDAYLRSRIQ</sequence>
<protein>
    <recommendedName>
        <fullName evidence="3 6">Peptide chain release factor 2</fullName>
        <shortName evidence="6">RF-2</shortName>
    </recommendedName>
</protein>
<dbReference type="SMART" id="SM00937">
    <property type="entry name" value="PCRF"/>
    <property type="match status" value="1"/>
</dbReference>
<dbReference type="NCBIfam" id="TIGR00020">
    <property type="entry name" value="prfB"/>
    <property type="match status" value="1"/>
</dbReference>
<dbReference type="EMBL" id="JBBYAK010000001">
    <property type="protein sequence ID" value="MEL3958708.1"/>
    <property type="molecule type" value="Genomic_DNA"/>
</dbReference>
<feature type="modified residue" description="N5-methylglutamine" evidence="6">
    <location>
        <position position="251"/>
    </location>
</feature>
<keyword evidence="10" id="KW-1185">Reference proteome</keyword>